<dbReference type="AlphaFoldDB" id="A0A848DFC0"/>
<gene>
    <name evidence="2" type="ORF">HF519_06945</name>
</gene>
<dbReference type="Proteomes" id="UP000586918">
    <property type="component" value="Unassembled WGS sequence"/>
</dbReference>
<dbReference type="RefSeq" id="WP_169411272.1">
    <property type="nucleotide sequence ID" value="NZ_JAAXKZ010000016.1"/>
</dbReference>
<protein>
    <submittedName>
        <fullName evidence="2">Uncharacterized protein</fullName>
    </submittedName>
</protein>
<accession>A0A848DFC0</accession>
<sequence length="72" mass="7960">MRPVAPVDPLAAFRRDPLTAPIPIQALTTPPPREPVYRSRRATPSEGAHAMPERAGRHRQFAPVRAGAGREW</sequence>
<evidence type="ECO:0000256" key="1">
    <source>
        <dbReference type="SAM" id="MobiDB-lite"/>
    </source>
</evidence>
<name>A0A848DFC0_9PSEU</name>
<reference evidence="2 3" key="1">
    <citation type="submission" date="2020-04" db="EMBL/GenBank/DDBJ databases">
        <authorList>
            <person name="Klaysubun C."/>
            <person name="Duangmal K."/>
            <person name="Lipun K."/>
        </authorList>
    </citation>
    <scope>NUCLEOTIDE SEQUENCE [LARGE SCALE GENOMIC DNA]</scope>
    <source>
        <strain evidence="2 3">DSM 45300</strain>
    </source>
</reference>
<comment type="caution">
    <text evidence="2">The sequence shown here is derived from an EMBL/GenBank/DDBJ whole genome shotgun (WGS) entry which is preliminary data.</text>
</comment>
<feature type="region of interest" description="Disordered" evidence="1">
    <location>
        <begin position="16"/>
        <end position="72"/>
    </location>
</feature>
<evidence type="ECO:0000313" key="3">
    <source>
        <dbReference type="Proteomes" id="UP000586918"/>
    </source>
</evidence>
<organism evidence="2 3">
    <name type="scientific">Pseudonocardia bannensis</name>
    <dbReference type="NCBI Taxonomy" id="630973"/>
    <lineage>
        <taxon>Bacteria</taxon>
        <taxon>Bacillati</taxon>
        <taxon>Actinomycetota</taxon>
        <taxon>Actinomycetes</taxon>
        <taxon>Pseudonocardiales</taxon>
        <taxon>Pseudonocardiaceae</taxon>
        <taxon>Pseudonocardia</taxon>
    </lineage>
</organism>
<evidence type="ECO:0000313" key="2">
    <source>
        <dbReference type="EMBL" id="NMH91330.1"/>
    </source>
</evidence>
<keyword evidence="3" id="KW-1185">Reference proteome</keyword>
<proteinExistence type="predicted"/>
<dbReference type="EMBL" id="JAAXKZ010000016">
    <property type="protein sequence ID" value="NMH91330.1"/>
    <property type="molecule type" value="Genomic_DNA"/>
</dbReference>